<sequence length="108" mass="12115">MAAALTRHQGSRPRPDPTAEPDPSTDALRSWPHNRDKRRLLLSRQPIEQQVAQPRYVSRSRSRAGPRPPPHSKQQGRLPSPLSLTSGKRQQLPPHVGQQAVSHPPPQR</sequence>
<proteinExistence type="predicted"/>
<dbReference type="AlphaFoldDB" id="A0AAV7M5D2"/>
<evidence type="ECO:0000313" key="3">
    <source>
        <dbReference type="Proteomes" id="UP001066276"/>
    </source>
</evidence>
<protein>
    <submittedName>
        <fullName evidence="2">Uncharacterized protein</fullName>
    </submittedName>
</protein>
<evidence type="ECO:0000256" key="1">
    <source>
        <dbReference type="SAM" id="MobiDB-lite"/>
    </source>
</evidence>
<dbReference type="Proteomes" id="UP001066276">
    <property type="component" value="Chromosome 10"/>
</dbReference>
<feature type="compositionally biased region" description="Polar residues" evidence="1">
    <location>
        <begin position="73"/>
        <end position="89"/>
    </location>
</feature>
<feature type="region of interest" description="Disordered" evidence="1">
    <location>
        <begin position="1"/>
        <end position="108"/>
    </location>
</feature>
<dbReference type="EMBL" id="JANPWB010000014">
    <property type="protein sequence ID" value="KAJ1098787.1"/>
    <property type="molecule type" value="Genomic_DNA"/>
</dbReference>
<reference evidence="2" key="1">
    <citation type="journal article" date="2022" name="bioRxiv">
        <title>Sequencing and chromosome-scale assembly of the giantPleurodeles waltlgenome.</title>
        <authorList>
            <person name="Brown T."/>
            <person name="Elewa A."/>
            <person name="Iarovenko S."/>
            <person name="Subramanian E."/>
            <person name="Araus A.J."/>
            <person name="Petzold A."/>
            <person name="Susuki M."/>
            <person name="Suzuki K.-i.T."/>
            <person name="Hayashi T."/>
            <person name="Toyoda A."/>
            <person name="Oliveira C."/>
            <person name="Osipova E."/>
            <person name="Leigh N.D."/>
            <person name="Simon A."/>
            <person name="Yun M.H."/>
        </authorList>
    </citation>
    <scope>NUCLEOTIDE SEQUENCE</scope>
    <source>
        <strain evidence="2">20211129_DDA</strain>
        <tissue evidence="2">Liver</tissue>
    </source>
</reference>
<name>A0AAV7M5D2_PLEWA</name>
<evidence type="ECO:0000313" key="2">
    <source>
        <dbReference type="EMBL" id="KAJ1098787.1"/>
    </source>
</evidence>
<keyword evidence="3" id="KW-1185">Reference proteome</keyword>
<accession>A0AAV7M5D2</accession>
<organism evidence="2 3">
    <name type="scientific">Pleurodeles waltl</name>
    <name type="common">Iberian ribbed newt</name>
    <dbReference type="NCBI Taxonomy" id="8319"/>
    <lineage>
        <taxon>Eukaryota</taxon>
        <taxon>Metazoa</taxon>
        <taxon>Chordata</taxon>
        <taxon>Craniata</taxon>
        <taxon>Vertebrata</taxon>
        <taxon>Euteleostomi</taxon>
        <taxon>Amphibia</taxon>
        <taxon>Batrachia</taxon>
        <taxon>Caudata</taxon>
        <taxon>Salamandroidea</taxon>
        <taxon>Salamandridae</taxon>
        <taxon>Pleurodelinae</taxon>
        <taxon>Pleurodeles</taxon>
    </lineage>
</organism>
<gene>
    <name evidence="2" type="ORF">NDU88_003894</name>
</gene>
<comment type="caution">
    <text evidence="2">The sequence shown here is derived from an EMBL/GenBank/DDBJ whole genome shotgun (WGS) entry which is preliminary data.</text>
</comment>